<evidence type="ECO:0000313" key="1">
    <source>
        <dbReference type="EMBL" id="EJT99070.1"/>
    </source>
</evidence>
<dbReference type="HOGENOM" id="CLU_2838071_0_0_1"/>
<accession>M5FQC2</accession>
<dbReference type="RefSeq" id="XP_040625968.1">
    <property type="nucleotide sequence ID" value="XM_040774526.1"/>
</dbReference>
<proteinExistence type="predicted"/>
<dbReference type="OrthoDB" id="3251205at2759"/>
<dbReference type="InterPro" id="IPR040521">
    <property type="entry name" value="KDZ"/>
</dbReference>
<gene>
    <name evidence="1" type="ORF">DACRYDRAFT_42924</name>
</gene>
<dbReference type="AlphaFoldDB" id="M5FQC2"/>
<name>M5FQC2_DACPD</name>
<dbReference type="EMBL" id="JH795871">
    <property type="protein sequence ID" value="EJT99070.1"/>
    <property type="molecule type" value="Genomic_DNA"/>
</dbReference>
<keyword evidence="2" id="KW-1185">Reference proteome</keyword>
<sequence length="66" mass="7155">KYPLACLDYLMSVYGEGLAVGYNIGCNHSGTVARSQLSAKAKSLNLQFYVGTFHGYALSGHQLIAW</sequence>
<dbReference type="GeneID" id="63689588"/>
<feature type="non-terminal residue" evidence="1">
    <location>
        <position position="66"/>
    </location>
</feature>
<feature type="non-terminal residue" evidence="1">
    <location>
        <position position="1"/>
    </location>
</feature>
<reference evidence="1 2" key="1">
    <citation type="journal article" date="2012" name="Science">
        <title>The Paleozoic origin of enzymatic lignin decomposition reconstructed from 31 fungal genomes.</title>
        <authorList>
            <person name="Floudas D."/>
            <person name="Binder M."/>
            <person name="Riley R."/>
            <person name="Barry K."/>
            <person name="Blanchette R.A."/>
            <person name="Henrissat B."/>
            <person name="Martinez A.T."/>
            <person name="Otillar R."/>
            <person name="Spatafora J.W."/>
            <person name="Yadav J.S."/>
            <person name="Aerts A."/>
            <person name="Benoit I."/>
            <person name="Boyd A."/>
            <person name="Carlson A."/>
            <person name="Copeland A."/>
            <person name="Coutinho P.M."/>
            <person name="de Vries R.P."/>
            <person name="Ferreira P."/>
            <person name="Findley K."/>
            <person name="Foster B."/>
            <person name="Gaskell J."/>
            <person name="Glotzer D."/>
            <person name="Gorecki P."/>
            <person name="Heitman J."/>
            <person name="Hesse C."/>
            <person name="Hori C."/>
            <person name="Igarashi K."/>
            <person name="Jurgens J.A."/>
            <person name="Kallen N."/>
            <person name="Kersten P."/>
            <person name="Kohler A."/>
            <person name="Kuees U."/>
            <person name="Kumar T.K.A."/>
            <person name="Kuo A."/>
            <person name="LaButti K."/>
            <person name="Larrondo L.F."/>
            <person name="Lindquist E."/>
            <person name="Ling A."/>
            <person name="Lombard V."/>
            <person name="Lucas S."/>
            <person name="Lundell T."/>
            <person name="Martin R."/>
            <person name="McLaughlin D.J."/>
            <person name="Morgenstern I."/>
            <person name="Morin E."/>
            <person name="Murat C."/>
            <person name="Nagy L.G."/>
            <person name="Nolan M."/>
            <person name="Ohm R.A."/>
            <person name="Patyshakuliyeva A."/>
            <person name="Rokas A."/>
            <person name="Ruiz-Duenas F.J."/>
            <person name="Sabat G."/>
            <person name="Salamov A."/>
            <person name="Samejima M."/>
            <person name="Schmutz J."/>
            <person name="Slot J.C."/>
            <person name="St John F."/>
            <person name="Stenlid J."/>
            <person name="Sun H."/>
            <person name="Sun S."/>
            <person name="Syed K."/>
            <person name="Tsang A."/>
            <person name="Wiebenga A."/>
            <person name="Young D."/>
            <person name="Pisabarro A."/>
            <person name="Eastwood D.C."/>
            <person name="Martin F."/>
            <person name="Cullen D."/>
            <person name="Grigoriev I.V."/>
            <person name="Hibbett D.S."/>
        </authorList>
    </citation>
    <scope>NUCLEOTIDE SEQUENCE [LARGE SCALE GENOMIC DNA]</scope>
    <source>
        <strain evidence="1 2">DJM-731 SS1</strain>
    </source>
</reference>
<dbReference type="Pfam" id="PF18758">
    <property type="entry name" value="KDZ"/>
    <property type="match status" value="1"/>
</dbReference>
<protein>
    <submittedName>
        <fullName evidence="1">Uncharacterized protein</fullName>
    </submittedName>
</protein>
<organism evidence="1 2">
    <name type="scientific">Dacryopinax primogenitus (strain DJM 731)</name>
    <name type="common">Brown rot fungus</name>
    <dbReference type="NCBI Taxonomy" id="1858805"/>
    <lineage>
        <taxon>Eukaryota</taxon>
        <taxon>Fungi</taxon>
        <taxon>Dikarya</taxon>
        <taxon>Basidiomycota</taxon>
        <taxon>Agaricomycotina</taxon>
        <taxon>Dacrymycetes</taxon>
        <taxon>Dacrymycetales</taxon>
        <taxon>Dacrymycetaceae</taxon>
        <taxon>Dacryopinax</taxon>
    </lineage>
</organism>
<evidence type="ECO:0000313" key="2">
    <source>
        <dbReference type="Proteomes" id="UP000030653"/>
    </source>
</evidence>
<dbReference type="Proteomes" id="UP000030653">
    <property type="component" value="Unassembled WGS sequence"/>
</dbReference>